<dbReference type="OrthoDB" id="3259324at2759"/>
<evidence type="ECO:0000256" key="1">
    <source>
        <dbReference type="SAM" id="MobiDB-lite"/>
    </source>
</evidence>
<dbReference type="AlphaFoldDB" id="A0A165TYC0"/>
<gene>
    <name evidence="3" type="ORF">NEOLEDRAFT_1130889</name>
</gene>
<name>A0A165TYC0_9AGAM</name>
<feature type="region of interest" description="Disordered" evidence="1">
    <location>
        <begin position="1"/>
        <end position="24"/>
    </location>
</feature>
<feature type="transmembrane region" description="Helical" evidence="2">
    <location>
        <begin position="401"/>
        <end position="420"/>
    </location>
</feature>
<feature type="transmembrane region" description="Helical" evidence="2">
    <location>
        <begin position="222"/>
        <end position="240"/>
    </location>
</feature>
<evidence type="ECO:0000313" key="3">
    <source>
        <dbReference type="EMBL" id="KZT27357.1"/>
    </source>
</evidence>
<dbReference type="InParanoid" id="A0A165TYC0"/>
<keyword evidence="2" id="KW-0472">Membrane</keyword>
<dbReference type="STRING" id="1314782.A0A165TYC0"/>
<keyword evidence="4" id="KW-1185">Reference proteome</keyword>
<protein>
    <recommendedName>
        <fullName evidence="5">Amino acid transporter transmembrane domain-containing protein</fullName>
    </recommendedName>
</protein>
<reference evidence="3 4" key="1">
    <citation type="journal article" date="2016" name="Mol. Biol. Evol.">
        <title>Comparative Genomics of Early-Diverging Mushroom-Forming Fungi Provides Insights into the Origins of Lignocellulose Decay Capabilities.</title>
        <authorList>
            <person name="Nagy L.G."/>
            <person name="Riley R."/>
            <person name="Tritt A."/>
            <person name="Adam C."/>
            <person name="Daum C."/>
            <person name="Floudas D."/>
            <person name="Sun H."/>
            <person name="Yadav J.S."/>
            <person name="Pangilinan J."/>
            <person name="Larsson K.H."/>
            <person name="Matsuura K."/>
            <person name="Barry K."/>
            <person name="Labutti K."/>
            <person name="Kuo R."/>
            <person name="Ohm R.A."/>
            <person name="Bhattacharya S.S."/>
            <person name="Shirouzu T."/>
            <person name="Yoshinaga Y."/>
            <person name="Martin F.M."/>
            <person name="Grigoriev I.V."/>
            <person name="Hibbett D.S."/>
        </authorList>
    </citation>
    <scope>NUCLEOTIDE SEQUENCE [LARGE SCALE GENOMIC DNA]</scope>
    <source>
        <strain evidence="3 4">HHB14362 ss-1</strain>
    </source>
</reference>
<feature type="transmembrane region" description="Helical" evidence="2">
    <location>
        <begin position="75"/>
        <end position="95"/>
    </location>
</feature>
<feature type="transmembrane region" description="Helical" evidence="2">
    <location>
        <begin position="162"/>
        <end position="179"/>
    </location>
</feature>
<keyword evidence="2" id="KW-0812">Transmembrane</keyword>
<dbReference type="Proteomes" id="UP000076761">
    <property type="component" value="Unassembled WGS sequence"/>
</dbReference>
<feature type="transmembrane region" description="Helical" evidence="2">
    <location>
        <begin position="375"/>
        <end position="395"/>
    </location>
</feature>
<accession>A0A165TYC0</accession>
<feature type="compositionally biased region" description="Low complexity" evidence="1">
    <location>
        <begin position="13"/>
        <end position="24"/>
    </location>
</feature>
<feature type="transmembrane region" description="Helical" evidence="2">
    <location>
        <begin position="303"/>
        <end position="321"/>
    </location>
</feature>
<feature type="transmembrane region" description="Helical" evidence="2">
    <location>
        <begin position="470"/>
        <end position="491"/>
    </location>
</feature>
<evidence type="ECO:0008006" key="5">
    <source>
        <dbReference type="Google" id="ProtNLM"/>
    </source>
</evidence>
<keyword evidence="2" id="KW-1133">Transmembrane helix</keyword>
<evidence type="ECO:0000313" key="4">
    <source>
        <dbReference type="Proteomes" id="UP000076761"/>
    </source>
</evidence>
<sequence>MEPPAGSSRRLSTDSSDGSVHSSLSSTTALVLIHDSEDGIEESPFDISQEDVDDDQDDLGGVQADRLRASVVPPLPSTTIFLYLLSPYLKLGALLIPSQQAELPLKYALPALFFFAVLSAFTRQIWYMLAQYLRKAEVEEVVCDAFARGGGKEGRRRVIRSLVKLATGTTRALLAAIYLRGSVDMLVSLIPDTFVPRRMLLTVLLAVLILPLSLAKSLAFQRVIYSTWLSIGAYILWMGFETYALMHHAQAVDAGLSMGTLWQGITIIAFAFSTMTTLPLYASLKGTVQPITTAPKYSPSFKILSALSVAIATVLMLPLIIASSSSNLQASGFPSTYVMAVLKAVILVSSIPSLVITCPVVPIPLGMRRVSDVPLSKITVLAMVVLLSLIPGRIVHVMEDVLLVLMLVGTYTVPALVHIVTYQFKRPLSIVIPHTPALHRRHSSDSVSSHDELLQRKERTLQRRRLWRRVVWDVGAWAVLLPVSGGGLAWAGGKLLGVW</sequence>
<dbReference type="EMBL" id="KV425562">
    <property type="protein sequence ID" value="KZT27357.1"/>
    <property type="molecule type" value="Genomic_DNA"/>
</dbReference>
<feature type="transmembrane region" description="Helical" evidence="2">
    <location>
        <begin position="341"/>
        <end position="363"/>
    </location>
</feature>
<evidence type="ECO:0000256" key="2">
    <source>
        <dbReference type="SAM" id="Phobius"/>
    </source>
</evidence>
<feature type="transmembrane region" description="Helical" evidence="2">
    <location>
        <begin position="199"/>
        <end position="215"/>
    </location>
</feature>
<organism evidence="3 4">
    <name type="scientific">Neolentinus lepideus HHB14362 ss-1</name>
    <dbReference type="NCBI Taxonomy" id="1314782"/>
    <lineage>
        <taxon>Eukaryota</taxon>
        <taxon>Fungi</taxon>
        <taxon>Dikarya</taxon>
        <taxon>Basidiomycota</taxon>
        <taxon>Agaricomycotina</taxon>
        <taxon>Agaricomycetes</taxon>
        <taxon>Gloeophyllales</taxon>
        <taxon>Gloeophyllaceae</taxon>
        <taxon>Neolentinus</taxon>
    </lineage>
</organism>
<proteinExistence type="predicted"/>
<feature type="transmembrane region" description="Helical" evidence="2">
    <location>
        <begin position="260"/>
        <end position="282"/>
    </location>
</feature>
<feature type="transmembrane region" description="Helical" evidence="2">
    <location>
        <begin position="107"/>
        <end position="126"/>
    </location>
</feature>